<keyword evidence="4 8" id="KW-1003">Cell membrane</keyword>
<evidence type="ECO:0000256" key="6">
    <source>
        <dbReference type="ARBA" id="ARBA00022989"/>
    </source>
</evidence>
<dbReference type="Proteomes" id="UP000050544">
    <property type="component" value="Unassembled WGS sequence"/>
</dbReference>
<comment type="function">
    <text evidence="8">Uptake of L-lactate across the membrane. Can also transport D-lactate and glycolate.</text>
</comment>
<keyword evidence="10" id="KW-1185">Reference proteome</keyword>
<evidence type="ECO:0000256" key="4">
    <source>
        <dbReference type="ARBA" id="ARBA00022475"/>
    </source>
</evidence>
<feature type="transmembrane region" description="Helical" evidence="8">
    <location>
        <begin position="519"/>
        <end position="541"/>
    </location>
</feature>
<comment type="caution">
    <text evidence="9">The sequence shown here is derived from an EMBL/GenBank/DDBJ whole genome shotgun (WGS) entry which is preliminary data.</text>
</comment>
<dbReference type="NCBIfam" id="TIGR00795">
    <property type="entry name" value="lctP"/>
    <property type="match status" value="1"/>
</dbReference>
<feature type="transmembrane region" description="Helical" evidence="8">
    <location>
        <begin position="433"/>
        <end position="456"/>
    </location>
</feature>
<proteinExistence type="inferred from homology"/>
<feature type="transmembrane region" description="Helical" evidence="8">
    <location>
        <begin position="313"/>
        <end position="330"/>
    </location>
</feature>
<evidence type="ECO:0000256" key="5">
    <source>
        <dbReference type="ARBA" id="ARBA00022692"/>
    </source>
</evidence>
<gene>
    <name evidence="9" type="ORF">SE15_07150</name>
</gene>
<dbReference type="RefSeq" id="WP_054521427.1">
    <property type="nucleotide sequence ID" value="NZ_LGKO01000003.1"/>
</dbReference>
<sequence length="546" mass="57754">MNAIYLLTALTPILAILILLVVLRLPAQRALPLSLGLTALTAFAIWRMPALYIAASALEGLIISISILWILFGAVLLLNTLTAAGAVERIRAMFFAISPDQRVQAIIVAWLFGAFIEGAAGFGTPAAITAPLMVALGFPPLAAVVLALTANSSPVTFGALGTPLLIGMGRGLQVGEQLAPVVAQALPNASSAEIIQRVGEYAIQMDLGVGLFIPLIQVLLLTRFFGPNRSWKEGLAMWRFALFAGASFLLPAFLVAHWLGPEFPSLLGGLFGMLIVIPAAQRGFLLPKTTWQFPKHVSPPTTLPSSHSLLKAWLPYLFLTLLLVLTRLPALPFKSFLQSQALHFNNLLGTPISTSLELLYLPGTMFVATAVLSFALFRLPAATWGQLFGAAARRLVGSAIALGAALPMVRIFINSGVNALGLESMPVELAYQAARLMGTAWPLAAPAIGSLGSFLAGSATFSNMMFSLFQVSVAAEVNVPALIILALQALGANAGNMVCVLNVVAAASLVGLSGKEGAIIRLTLIPMLYYILWAGILGWSVTRLLF</sequence>
<evidence type="ECO:0000256" key="7">
    <source>
        <dbReference type="ARBA" id="ARBA00023136"/>
    </source>
</evidence>
<evidence type="ECO:0000256" key="3">
    <source>
        <dbReference type="ARBA" id="ARBA00022448"/>
    </source>
</evidence>
<keyword evidence="3 8" id="KW-0813">Transport</keyword>
<feature type="transmembrane region" description="Helical" evidence="8">
    <location>
        <begin position="391"/>
        <end position="413"/>
    </location>
</feature>
<feature type="transmembrane region" description="Helical" evidence="8">
    <location>
        <begin position="155"/>
        <end position="172"/>
    </location>
</feature>
<feature type="transmembrane region" description="Helical" evidence="8">
    <location>
        <begin position="238"/>
        <end position="260"/>
    </location>
</feature>
<feature type="transmembrane region" description="Helical" evidence="8">
    <location>
        <begin position="6"/>
        <end position="23"/>
    </location>
</feature>
<evidence type="ECO:0000256" key="8">
    <source>
        <dbReference type="RuleBase" id="RU365092"/>
    </source>
</evidence>
<dbReference type="PANTHER" id="PTHR30003">
    <property type="entry name" value="L-LACTATE PERMEASE"/>
    <property type="match status" value="1"/>
</dbReference>
<dbReference type="GO" id="GO:0005886">
    <property type="term" value="C:plasma membrane"/>
    <property type="evidence" value="ECO:0007669"/>
    <property type="project" value="UniProtKB-SubCell"/>
</dbReference>
<feature type="transmembrane region" description="Helical" evidence="8">
    <location>
        <begin position="266"/>
        <end position="285"/>
    </location>
</feature>
<feature type="transmembrane region" description="Helical" evidence="8">
    <location>
        <begin position="35"/>
        <end position="55"/>
    </location>
</feature>
<dbReference type="STRING" id="869279.SE15_07150"/>
<keyword evidence="5 8" id="KW-0812">Transmembrane</keyword>
<feature type="transmembrane region" description="Helical" evidence="8">
    <location>
        <begin position="61"/>
        <end position="82"/>
    </location>
</feature>
<protein>
    <recommendedName>
        <fullName evidence="8">L-lactate permease</fullName>
    </recommendedName>
</protein>
<feature type="transmembrane region" description="Helical" evidence="8">
    <location>
        <begin position="103"/>
        <end position="122"/>
    </location>
</feature>
<feature type="transmembrane region" description="Helical" evidence="8">
    <location>
        <begin position="207"/>
        <end position="226"/>
    </location>
</feature>
<dbReference type="GO" id="GO:0015295">
    <property type="term" value="F:solute:proton symporter activity"/>
    <property type="evidence" value="ECO:0007669"/>
    <property type="project" value="TreeGrafter"/>
</dbReference>
<dbReference type="GO" id="GO:0015129">
    <property type="term" value="F:lactate transmembrane transporter activity"/>
    <property type="evidence" value="ECO:0007669"/>
    <property type="project" value="UniProtKB-UniRule"/>
</dbReference>
<accession>A0A0P6YEN6</accession>
<comment type="similarity">
    <text evidence="2 8">Belongs to the lactate permease family.</text>
</comment>
<dbReference type="OrthoDB" id="9761056at2"/>
<reference evidence="9 10" key="1">
    <citation type="submission" date="2015-07" db="EMBL/GenBank/DDBJ databases">
        <title>Whole genome sequence of Thermanaerothrix daxensis DSM 23592.</title>
        <authorList>
            <person name="Hemp J."/>
            <person name="Ward L.M."/>
            <person name="Pace L.A."/>
            <person name="Fischer W.W."/>
        </authorList>
    </citation>
    <scope>NUCLEOTIDE SEQUENCE [LARGE SCALE GENOMIC DNA]</scope>
    <source>
        <strain evidence="9 10">GNS-1</strain>
    </source>
</reference>
<comment type="subcellular location">
    <subcellularLocation>
        <location evidence="1 8">Cell membrane</location>
        <topology evidence="1 8">Multi-pass membrane protein</topology>
    </subcellularLocation>
</comment>
<dbReference type="EMBL" id="LGKO01000003">
    <property type="protein sequence ID" value="KPL83439.1"/>
    <property type="molecule type" value="Genomic_DNA"/>
</dbReference>
<dbReference type="PANTHER" id="PTHR30003:SF0">
    <property type="entry name" value="GLYCOLATE PERMEASE GLCA-RELATED"/>
    <property type="match status" value="1"/>
</dbReference>
<dbReference type="Pfam" id="PF02652">
    <property type="entry name" value="Lactate_perm"/>
    <property type="match status" value="1"/>
</dbReference>
<evidence type="ECO:0000256" key="2">
    <source>
        <dbReference type="ARBA" id="ARBA00010100"/>
    </source>
</evidence>
<evidence type="ECO:0000313" key="9">
    <source>
        <dbReference type="EMBL" id="KPL83439.1"/>
    </source>
</evidence>
<organism evidence="9 10">
    <name type="scientific">Thermanaerothrix daxensis</name>
    <dbReference type="NCBI Taxonomy" id="869279"/>
    <lineage>
        <taxon>Bacteria</taxon>
        <taxon>Bacillati</taxon>
        <taxon>Chloroflexota</taxon>
        <taxon>Anaerolineae</taxon>
        <taxon>Anaerolineales</taxon>
        <taxon>Anaerolineaceae</taxon>
        <taxon>Thermanaerothrix</taxon>
    </lineage>
</organism>
<name>A0A0P6YEN6_9CHLR</name>
<dbReference type="AlphaFoldDB" id="A0A0P6YEN6"/>
<dbReference type="PATRIC" id="fig|869279.4.peg.2830"/>
<keyword evidence="6 8" id="KW-1133">Transmembrane helix</keyword>
<feature type="transmembrane region" description="Helical" evidence="8">
    <location>
        <begin position="358"/>
        <end position="379"/>
    </location>
</feature>
<keyword evidence="7 8" id="KW-0472">Membrane</keyword>
<evidence type="ECO:0000313" key="10">
    <source>
        <dbReference type="Proteomes" id="UP000050544"/>
    </source>
</evidence>
<dbReference type="InterPro" id="IPR003804">
    <property type="entry name" value="Lactate_perm"/>
</dbReference>
<evidence type="ECO:0000256" key="1">
    <source>
        <dbReference type="ARBA" id="ARBA00004651"/>
    </source>
</evidence>